<sequence length="337" mass="39318">MGLSEFNEKVKEIRGLIEKHNIDFKTDKLEFEIAKRIAKHYDTLKEFDIIQILNEISDNLDSTLTVEENLAIVDNILGQYLGEDKYTKDYVDNYIEALEHWNRQVAEELTQQHYEKEVENSVDWDKVLRIQVKPRNNTLPIEKSEKPTEKPQVNAKPKPRVKVIKYKPEIPEITEIKEKVNTLETQITLLDSKITQLANAEKPNTDNHELIRRVERVEKDLTEIKEKLDQLEIAFNNILAGEIKELKTSINELKTKEFKPNVKDNRSIQDIQEENEKPEDKLMRKIIGLNQKVTVKVINATLNGLNMGFKAYIQGLNYLEKTKPKVSKRRVSNSVKM</sequence>
<evidence type="ECO:0000256" key="2">
    <source>
        <dbReference type="SAM" id="MobiDB-lite"/>
    </source>
</evidence>
<dbReference type="GO" id="GO:0004386">
    <property type="term" value="F:helicase activity"/>
    <property type="evidence" value="ECO:0007669"/>
    <property type="project" value="UniProtKB-KW"/>
</dbReference>
<geneLocation type="plasmid" evidence="3">
    <name>hyperthermophilic archaeal plasmid 1</name>
</geneLocation>
<reference evidence="3" key="1">
    <citation type="journal article" date="2010" name="Environ. Microbiol.">
        <title>Metagenomic analyses of novel viruses and plasmids from a cultured environmental sample of hyperthermophilic neutrophiles.</title>
        <authorList>
            <person name="Garrett R.A."/>
            <person name="Prangishvili D."/>
            <person name="Shah S.A."/>
            <person name="Reuter M."/>
            <person name="Stetter K.O."/>
            <person name="Peng X."/>
        </authorList>
    </citation>
    <scope>NUCLEOTIDE SEQUENCE</scope>
    <source>
        <plasmid evidence="3">hyperthermophilic archaeal plasmid 1</plasmid>
    </source>
</reference>
<feature type="coiled-coil region" evidence="1">
    <location>
        <begin position="173"/>
        <end position="256"/>
    </location>
</feature>
<keyword evidence="3" id="KW-0347">Helicase</keyword>
<evidence type="ECO:0000313" key="3">
    <source>
        <dbReference type="EMBL" id="ADJ54310.1"/>
    </source>
</evidence>
<accession>D9CGF6</accession>
<keyword evidence="3" id="KW-0614">Plasmid</keyword>
<dbReference type="AlphaFoldDB" id="D9CGF6"/>
<keyword evidence="3" id="KW-0378">Hydrolase</keyword>
<feature type="region of interest" description="Disordered" evidence="2">
    <location>
        <begin position="138"/>
        <end position="157"/>
    </location>
</feature>
<proteinExistence type="predicted"/>
<keyword evidence="1" id="KW-0175">Coiled coil</keyword>
<keyword evidence="3" id="KW-0067">ATP-binding</keyword>
<keyword evidence="3" id="KW-0547">Nucleotide-binding</keyword>
<gene>
    <name evidence="3" type="ORF">pHA1_gp32</name>
</gene>
<evidence type="ECO:0000256" key="1">
    <source>
        <dbReference type="SAM" id="Coils"/>
    </source>
</evidence>
<organism evidence="3">
    <name type="scientific">archaeon enrichment culture clone 1(2010)</name>
    <dbReference type="NCBI Taxonomy" id="795325"/>
    <lineage>
        <taxon>Archaea</taxon>
        <taxon>environmental samples</taxon>
    </lineage>
</organism>
<dbReference type="EMBL" id="GU722198">
    <property type="protein sequence ID" value="ADJ54310.1"/>
    <property type="molecule type" value="Genomic_DNA"/>
</dbReference>
<name>D9CGF6_9ARCH</name>
<protein>
    <submittedName>
        <fullName evidence="3">Hypothetical DEAD/DEAH box helicase</fullName>
    </submittedName>
</protein>